<dbReference type="Proteomes" id="UP000030765">
    <property type="component" value="Unassembled WGS sequence"/>
</dbReference>
<keyword evidence="4" id="KW-1185">Reference proteome</keyword>
<dbReference type="EMBL" id="ATLV01018355">
    <property type="status" value="NOT_ANNOTATED_CDS"/>
    <property type="molecule type" value="Genomic_DNA"/>
</dbReference>
<protein>
    <submittedName>
        <fullName evidence="2 3">Uncharacterized protein</fullName>
    </submittedName>
</protein>
<evidence type="ECO:0000313" key="4">
    <source>
        <dbReference type="Proteomes" id="UP000030765"/>
    </source>
</evidence>
<accession>A0A084VYC6</accession>
<reference evidence="3" key="2">
    <citation type="submission" date="2020-05" db="UniProtKB">
        <authorList>
            <consortium name="EnsemblMetazoa"/>
        </authorList>
    </citation>
    <scope>IDENTIFICATION</scope>
</reference>
<evidence type="ECO:0000256" key="1">
    <source>
        <dbReference type="SAM" id="MobiDB-lite"/>
    </source>
</evidence>
<evidence type="ECO:0000313" key="3">
    <source>
        <dbReference type="EnsemblMetazoa" id="ASIC010845-PA"/>
    </source>
</evidence>
<gene>
    <name evidence="2" type="ORF">ZHAS_00010845</name>
</gene>
<reference evidence="2 4" key="1">
    <citation type="journal article" date="2014" name="BMC Genomics">
        <title>Genome sequence of Anopheles sinensis provides insight into genetics basis of mosquito competence for malaria parasites.</title>
        <authorList>
            <person name="Zhou D."/>
            <person name="Zhang D."/>
            <person name="Ding G."/>
            <person name="Shi L."/>
            <person name="Hou Q."/>
            <person name="Ye Y."/>
            <person name="Xu Y."/>
            <person name="Zhou H."/>
            <person name="Xiong C."/>
            <person name="Li S."/>
            <person name="Yu J."/>
            <person name="Hong S."/>
            <person name="Yu X."/>
            <person name="Zou P."/>
            <person name="Chen C."/>
            <person name="Chang X."/>
            <person name="Wang W."/>
            <person name="Lv Y."/>
            <person name="Sun Y."/>
            <person name="Ma L."/>
            <person name="Shen B."/>
            <person name="Zhu C."/>
        </authorList>
    </citation>
    <scope>NUCLEOTIDE SEQUENCE [LARGE SCALE GENOMIC DNA]</scope>
</reference>
<sequence length="75" mass="8236">MDSHRSIGPNKAAGGQHNERANESGVHGTTKNQKENQCVEDGATIMQWLEYTRDCTKQKRTALVIPVSRRGLGAT</sequence>
<proteinExistence type="predicted"/>
<dbReference type="AlphaFoldDB" id="A0A084VYC6"/>
<dbReference type="EMBL" id="KE525231">
    <property type="protein sequence ID" value="KFB42970.1"/>
    <property type="molecule type" value="Genomic_DNA"/>
</dbReference>
<dbReference type="VEuPathDB" id="VectorBase:ASIC010845"/>
<feature type="region of interest" description="Disordered" evidence="1">
    <location>
        <begin position="1"/>
        <end position="38"/>
    </location>
</feature>
<evidence type="ECO:0000313" key="2">
    <source>
        <dbReference type="EMBL" id="KFB42970.1"/>
    </source>
</evidence>
<name>A0A084VYC6_ANOSI</name>
<dbReference type="EnsemblMetazoa" id="ASIC010845-RA">
    <property type="protein sequence ID" value="ASIC010845-PA"/>
    <property type="gene ID" value="ASIC010845"/>
</dbReference>
<organism evidence="2">
    <name type="scientific">Anopheles sinensis</name>
    <name type="common">Mosquito</name>
    <dbReference type="NCBI Taxonomy" id="74873"/>
    <lineage>
        <taxon>Eukaryota</taxon>
        <taxon>Metazoa</taxon>
        <taxon>Ecdysozoa</taxon>
        <taxon>Arthropoda</taxon>
        <taxon>Hexapoda</taxon>
        <taxon>Insecta</taxon>
        <taxon>Pterygota</taxon>
        <taxon>Neoptera</taxon>
        <taxon>Endopterygota</taxon>
        <taxon>Diptera</taxon>
        <taxon>Nematocera</taxon>
        <taxon>Culicoidea</taxon>
        <taxon>Culicidae</taxon>
        <taxon>Anophelinae</taxon>
        <taxon>Anopheles</taxon>
    </lineage>
</organism>